<feature type="transmembrane region" description="Helical" evidence="1">
    <location>
        <begin position="51"/>
        <end position="76"/>
    </location>
</feature>
<keyword evidence="1" id="KW-0812">Transmembrane</keyword>
<reference evidence="2 3" key="1">
    <citation type="submission" date="2018-05" db="EMBL/GenBank/DDBJ databases">
        <title>Mucilaginibacter hurinus sp. nov., isolated from briquette warehouse soil.</title>
        <authorList>
            <person name="Choi L."/>
        </authorList>
    </citation>
    <scope>NUCLEOTIDE SEQUENCE [LARGE SCALE GENOMIC DNA]</scope>
    <source>
        <strain evidence="2 3">ZR32</strain>
    </source>
</reference>
<gene>
    <name evidence="2" type="ORF">DJ568_12505</name>
</gene>
<feature type="transmembrane region" description="Helical" evidence="1">
    <location>
        <begin position="260"/>
        <end position="276"/>
    </location>
</feature>
<evidence type="ECO:0000313" key="3">
    <source>
        <dbReference type="Proteomes" id="UP000253209"/>
    </source>
</evidence>
<evidence type="ECO:0000256" key="1">
    <source>
        <dbReference type="SAM" id="Phobius"/>
    </source>
</evidence>
<evidence type="ECO:0000313" key="2">
    <source>
        <dbReference type="EMBL" id="RCH54634.1"/>
    </source>
</evidence>
<feature type="transmembrane region" description="Helical" evidence="1">
    <location>
        <begin position="97"/>
        <end position="125"/>
    </location>
</feature>
<comment type="caution">
    <text evidence="2">The sequence shown here is derived from an EMBL/GenBank/DDBJ whole genome shotgun (WGS) entry which is preliminary data.</text>
</comment>
<feature type="transmembrane region" description="Helical" evidence="1">
    <location>
        <begin position="178"/>
        <end position="199"/>
    </location>
</feature>
<dbReference type="InterPro" id="IPR045625">
    <property type="entry name" value="DUF6427"/>
</dbReference>
<keyword evidence="1" id="KW-0472">Membrane</keyword>
<accession>A0A367GMD9</accession>
<protein>
    <submittedName>
        <fullName evidence="2">Beta-carotene 15,15'-monooxygenase</fullName>
    </submittedName>
</protein>
<keyword evidence="3" id="KW-1185">Reference proteome</keyword>
<feature type="transmembrane region" description="Helical" evidence="1">
    <location>
        <begin position="282"/>
        <end position="300"/>
    </location>
</feature>
<feature type="transmembrane region" description="Helical" evidence="1">
    <location>
        <begin position="145"/>
        <end position="171"/>
    </location>
</feature>
<dbReference type="AlphaFoldDB" id="A0A367GMD9"/>
<organism evidence="2 3">
    <name type="scientific">Mucilaginibacter hurinus</name>
    <dbReference type="NCBI Taxonomy" id="2201324"/>
    <lineage>
        <taxon>Bacteria</taxon>
        <taxon>Pseudomonadati</taxon>
        <taxon>Bacteroidota</taxon>
        <taxon>Sphingobacteriia</taxon>
        <taxon>Sphingobacteriales</taxon>
        <taxon>Sphingobacteriaceae</taxon>
        <taxon>Mucilaginibacter</taxon>
    </lineage>
</organism>
<proteinExistence type="predicted"/>
<dbReference type="Proteomes" id="UP000253209">
    <property type="component" value="Unassembled WGS sequence"/>
</dbReference>
<feature type="transmembrane region" description="Helical" evidence="1">
    <location>
        <begin position="12"/>
        <end position="31"/>
    </location>
</feature>
<feature type="transmembrane region" description="Helical" evidence="1">
    <location>
        <begin position="307"/>
        <end position="325"/>
    </location>
</feature>
<feature type="transmembrane region" description="Helical" evidence="1">
    <location>
        <begin position="219"/>
        <end position="240"/>
    </location>
</feature>
<name>A0A367GMD9_9SPHI</name>
<dbReference type="RefSeq" id="WP_114005617.1">
    <property type="nucleotide sequence ID" value="NZ_QGDC01000006.1"/>
</dbReference>
<dbReference type="GO" id="GO:0004497">
    <property type="term" value="F:monooxygenase activity"/>
    <property type="evidence" value="ECO:0007669"/>
    <property type="project" value="UniProtKB-KW"/>
</dbReference>
<dbReference type="Pfam" id="PF19992">
    <property type="entry name" value="DUF6427"/>
    <property type="match status" value="1"/>
</dbReference>
<dbReference type="OrthoDB" id="1115611at2"/>
<keyword evidence="2" id="KW-0560">Oxidoreductase</keyword>
<keyword evidence="1" id="KW-1133">Transmembrane helix</keyword>
<sequence>MINVFRSYNPINIVWLAVLAFLLRIGYLIHAPEKVEFIFVEPFARLLVPVAYEYALSPFMNVLIAAGLILVQALLLNRVVNHFNLLGKPSYLPALMYITLSALFTPFLVLSAPLICNFLVIWMLYKLFNLYQGEDVKSTGYDLGMIVALGSLLYLPFIYLFLVVWIALVIFRPFNWREWVAVIIGYATVFFFLAVFYYLNDKLGQFYKIWLPLGTAFPGSIHINTYNYVLLIPVIFIMALSAYRLQQSFFKSYVHIRKSFQLLMIFFLIAGLSFYVKAEFQLNHFLLCAIPLAISFGYYFLFATGRWFYETLYFLLLAGIVYFQFNTF</sequence>
<keyword evidence="2" id="KW-0503">Monooxygenase</keyword>
<dbReference type="EMBL" id="QGDC01000006">
    <property type="protein sequence ID" value="RCH54634.1"/>
    <property type="molecule type" value="Genomic_DNA"/>
</dbReference>